<dbReference type="Pfam" id="PF00441">
    <property type="entry name" value="Acyl-CoA_dh_1"/>
    <property type="match status" value="1"/>
</dbReference>
<evidence type="ECO:0000256" key="1">
    <source>
        <dbReference type="ARBA" id="ARBA00001974"/>
    </source>
</evidence>
<dbReference type="InterPro" id="IPR013786">
    <property type="entry name" value="AcylCoA_DH/ox_N"/>
</dbReference>
<reference evidence="8 9" key="1">
    <citation type="submission" date="2020-08" db="EMBL/GenBank/DDBJ databases">
        <title>The genome sequence of type strain Novosphingobium piscinae KCTC 42194.</title>
        <authorList>
            <person name="Liu Y."/>
        </authorList>
    </citation>
    <scope>NUCLEOTIDE SEQUENCE [LARGE SCALE GENOMIC DNA]</scope>
    <source>
        <strain evidence="8 9">KCTC 42194</strain>
    </source>
</reference>
<comment type="caution">
    <text evidence="8">The sequence shown here is derived from an EMBL/GenBank/DDBJ whole genome shotgun (WGS) entry which is preliminary data.</text>
</comment>
<dbReference type="InterPro" id="IPR036250">
    <property type="entry name" value="AcylCo_DH-like_C"/>
</dbReference>
<dbReference type="CDD" id="cd00567">
    <property type="entry name" value="ACAD"/>
    <property type="match status" value="1"/>
</dbReference>
<protein>
    <submittedName>
        <fullName evidence="8">Acyl-CoA/acyl-ACP dehydrogenase</fullName>
    </submittedName>
</protein>
<evidence type="ECO:0000256" key="5">
    <source>
        <dbReference type="ARBA" id="ARBA00023002"/>
    </source>
</evidence>
<evidence type="ECO:0000256" key="2">
    <source>
        <dbReference type="ARBA" id="ARBA00009347"/>
    </source>
</evidence>
<dbReference type="RefSeq" id="WP_185680449.1">
    <property type="nucleotide sequence ID" value="NZ_JACLAX010000022.1"/>
</dbReference>
<name>A0A7X1KRC0_9SPHN</name>
<dbReference type="PANTHER" id="PTHR43884:SF20">
    <property type="entry name" value="ACYL-COA DEHYDROGENASE FADE28"/>
    <property type="match status" value="1"/>
</dbReference>
<dbReference type="Proteomes" id="UP000551327">
    <property type="component" value="Unassembled WGS sequence"/>
</dbReference>
<feature type="domain" description="Acyl-CoA dehydrogenase/oxidase N-terminal" evidence="7">
    <location>
        <begin position="6"/>
        <end position="113"/>
    </location>
</feature>
<keyword evidence="5" id="KW-0560">Oxidoreductase</keyword>
<gene>
    <name evidence="8" type="ORF">H7F53_15655</name>
</gene>
<proteinExistence type="inferred from homology"/>
<evidence type="ECO:0000259" key="7">
    <source>
        <dbReference type="Pfam" id="PF02771"/>
    </source>
</evidence>
<dbReference type="Gene3D" id="1.10.540.10">
    <property type="entry name" value="Acyl-CoA dehydrogenase/oxidase, N-terminal domain"/>
    <property type="match status" value="1"/>
</dbReference>
<keyword evidence="4" id="KW-0274">FAD</keyword>
<dbReference type="InterPro" id="IPR009075">
    <property type="entry name" value="AcylCo_DH/oxidase_C"/>
</dbReference>
<dbReference type="EMBL" id="JACLAX010000022">
    <property type="protein sequence ID" value="MBC2670587.1"/>
    <property type="molecule type" value="Genomic_DNA"/>
</dbReference>
<dbReference type="SUPFAM" id="SSF47203">
    <property type="entry name" value="Acyl-CoA dehydrogenase C-terminal domain-like"/>
    <property type="match status" value="1"/>
</dbReference>
<comment type="similarity">
    <text evidence="2">Belongs to the acyl-CoA dehydrogenase family.</text>
</comment>
<dbReference type="GO" id="GO:0003995">
    <property type="term" value="F:acyl-CoA dehydrogenase activity"/>
    <property type="evidence" value="ECO:0007669"/>
    <property type="project" value="TreeGrafter"/>
</dbReference>
<organism evidence="8 9">
    <name type="scientific">Novosphingobium piscinae</name>
    <dbReference type="NCBI Taxonomy" id="1507448"/>
    <lineage>
        <taxon>Bacteria</taxon>
        <taxon>Pseudomonadati</taxon>
        <taxon>Pseudomonadota</taxon>
        <taxon>Alphaproteobacteria</taxon>
        <taxon>Sphingomonadales</taxon>
        <taxon>Sphingomonadaceae</taxon>
        <taxon>Novosphingobium</taxon>
    </lineage>
</organism>
<evidence type="ECO:0000256" key="4">
    <source>
        <dbReference type="ARBA" id="ARBA00022827"/>
    </source>
</evidence>
<sequence length="376" mass="39243">MNFAFNEEQKSLGETVDRLLEDHAALRAPDLSAEANGPAWDALAELGLFAMMVPEDQGGAGLTAVDLALSVEAMGSALGPIAALDALAVTDLLVRHGTPAQQADLLPRIATGELRVAVAVTEQGCDEAPEGVGTTVTGNRLSGTKVLVREAAAAHLFAVVAQSGTGAAIYLVPADAAGVTVRAHEDIDPTCALGEVTFDNVELGAEALVGAANPARAVTRLFDGGAALSACLQVGIAARMLATAVEYARTRVQFGQAIGAFQAIKHRCADMAVAVEAARSATYYGVWAFAEDAPDRARAVSMAKAYAGEVAKHVCNETIQVHGGMGFTWELGLHRYLRRAKVIEHAFGSTLWHNERIVVETLRMDEACSGDKLAAA</sequence>
<dbReference type="Gene3D" id="1.20.140.10">
    <property type="entry name" value="Butyryl-CoA Dehydrogenase, subunit A, domain 3"/>
    <property type="match status" value="1"/>
</dbReference>
<feature type="domain" description="Acyl-CoA dehydrogenase/oxidase C-terminal" evidence="6">
    <location>
        <begin position="217"/>
        <end position="350"/>
    </location>
</feature>
<dbReference type="SUPFAM" id="SSF56645">
    <property type="entry name" value="Acyl-CoA dehydrogenase NM domain-like"/>
    <property type="match status" value="1"/>
</dbReference>
<evidence type="ECO:0000313" key="9">
    <source>
        <dbReference type="Proteomes" id="UP000551327"/>
    </source>
</evidence>
<evidence type="ECO:0000259" key="6">
    <source>
        <dbReference type="Pfam" id="PF00441"/>
    </source>
</evidence>
<dbReference type="AlphaFoldDB" id="A0A7X1KRC0"/>
<dbReference type="PANTHER" id="PTHR43884">
    <property type="entry name" value="ACYL-COA DEHYDROGENASE"/>
    <property type="match status" value="1"/>
</dbReference>
<accession>A0A7X1KRC0</accession>
<dbReference type="InterPro" id="IPR037069">
    <property type="entry name" value="AcylCoA_DH/ox_N_sf"/>
</dbReference>
<dbReference type="InterPro" id="IPR009100">
    <property type="entry name" value="AcylCoA_DH/oxidase_NM_dom_sf"/>
</dbReference>
<keyword evidence="3" id="KW-0285">Flavoprotein</keyword>
<comment type="cofactor">
    <cofactor evidence="1">
        <name>FAD</name>
        <dbReference type="ChEBI" id="CHEBI:57692"/>
    </cofactor>
</comment>
<dbReference type="GO" id="GO:0050660">
    <property type="term" value="F:flavin adenine dinucleotide binding"/>
    <property type="evidence" value="ECO:0007669"/>
    <property type="project" value="InterPro"/>
</dbReference>
<evidence type="ECO:0000256" key="3">
    <source>
        <dbReference type="ARBA" id="ARBA00022630"/>
    </source>
</evidence>
<dbReference type="Pfam" id="PF02771">
    <property type="entry name" value="Acyl-CoA_dh_N"/>
    <property type="match status" value="1"/>
</dbReference>
<evidence type="ECO:0000313" key="8">
    <source>
        <dbReference type="EMBL" id="MBC2670587.1"/>
    </source>
</evidence>
<dbReference type="Gene3D" id="2.40.110.10">
    <property type="entry name" value="Butyryl-CoA Dehydrogenase, subunit A, domain 2"/>
    <property type="match status" value="1"/>
</dbReference>
<dbReference type="InterPro" id="IPR046373">
    <property type="entry name" value="Acyl-CoA_Oxase/DH_mid-dom_sf"/>
</dbReference>
<keyword evidence="9" id="KW-1185">Reference proteome</keyword>